<dbReference type="PANTHER" id="PTHR48108:SF34">
    <property type="entry name" value="CBS DOMAIN-CONTAINING PROTEIN YHCV"/>
    <property type="match status" value="1"/>
</dbReference>
<proteinExistence type="predicted"/>
<name>A0A0A2SQB4_9GAMM</name>
<dbReference type="GO" id="GO:0016301">
    <property type="term" value="F:kinase activity"/>
    <property type="evidence" value="ECO:0007669"/>
    <property type="project" value="UniProtKB-KW"/>
</dbReference>
<dbReference type="InterPro" id="IPR046342">
    <property type="entry name" value="CBS_dom_sf"/>
</dbReference>
<evidence type="ECO:0000313" key="5">
    <source>
        <dbReference type="Proteomes" id="UP000054422"/>
    </source>
</evidence>
<dbReference type="PROSITE" id="PS51371">
    <property type="entry name" value="CBS"/>
    <property type="match status" value="1"/>
</dbReference>
<evidence type="ECO:0000259" key="3">
    <source>
        <dbReference type="PROSITE" id="PS51371"/>
    </source>
</evidence>
<protein>
    <submittedName>
        <fullName evidence="4">Histidine kinase</fullName>
    </submittedName>
</protein>
<reference evidence="4 5" key="1">
    <citation type="submission" date="2014-05" db="EMBL/GenBank/DDBJ databases">
        <authorList>
            <person name="Rizzardi K."/>
            <person name="Winiecka-Krusnell J."/>
            <person name="Ramliden M."/>
            <person name="Alm E."/>
            <person name="Andersson S."/>
            <person name="Byfors S."/>
        </authorList>
    </citation>
    <scope>NUCLEOTIDE SEQUENCE [LARGE SCALE GENOMIC DNA]</scope>
    <source>
        <strain evidence="4 5">LEGN</strain>
    </source>
</reference>
<evidence type="ECO:0000256" key="2">
    <source>
        <dbReference type="PROSITE-ProRule" id="PRU00703"/>
    </source>
</evidence>
<dbReference type="Proteomes" id="UP000054422">
    <property type="component" value="Unassembled WGS sequence"/>
</dbReference>
<gene>
    <name evidence="4" type="ORF">EP47_10740</name>
</gene>
<sequence length="130" mass="14658">RSNKQLELMRRHHVGDIVLVEELEGIGSNWIVTDRDLVVEVMALGVNPEALAVRDIVTRSVLVAREDDSLIGSLELMKEKGIRRLPVVDNHHVLIGIITMDDITELLAEMLHKVVGVVDNQQKVEKQQRV</sequence>
<feature type="non-terminal residue" evidence="4">
    <location>
        <position position="1"/>
    </location>
</feature>
<dbReference type="InterPro" id="IPR051462">
    <property type="entry name" value="CBS_domain-containing"/>
</dbReference>
<keyword evidence="1" id="KW-0677">Repeat</keyword>
<dbReference type="EMBL" id="JNCF01000019">
    <property type="protein sequence ID" value="KGP63330.1"/>
    <property type="molecule type" value="Genomic_DNA"/>
</dbReference>
<organism evidence="4 5">
    <name type="scientific">Legionella norrlandica</name>
    <dbReference type="NCBI Taxonomy" id="1498499"/>
    <lineage>
        <taxon>Bacteria</taxon>
        <taxon>Pseudomonadati</taxon>
        <taxon>Pseudomonadota</taxon>
        <taxon>Gammaproteobacteria</taxon>
        <taxon>Legionellales</taxon>
        <taxon>Legionellaceae</taxon>
        <taxon>Legionella</taxon>
    </lineage>
</organism>
<comment type="caution">
    <text evidence="4">The sequence shown here is derived from an EMBL/GenBank/DDBJ whole genome shotgun (WGS) entry which is preliminary data.</text>
</comment>
<keyword evidence="4" id="KW-0418">Kinase</keyword>
<dbReference type="OrthoDB" id="9794094at2"/>
<dbReference type="Pfam" id="PF00571">
    <property type="entry name" value="CBS"/>
    <property type="match status" value="1"/>
</dbReference>
<keyword evidence="5" id="KW-1185">Reference proteome</keyword>
<feature type="domain" description="CBS" evidence="3">
    <location>
        <begin position="57"/>
        <end position="114"/>
    </location>
</feature>
<evidence type="ECO:0000313" key="4">
    <source>
        <dbReference type="EMBL" id="KGP63330.1"/>
    </source>
</evidence>
<dbReference type="InterPro" id="IPR000644">
    <property type="entry name" value="CBS_dom"/>
</dbReference>
<dbReference type="SUPFAM" id="SSF54631">
    <property type="entry name" value="CBS-domain pair"/>
    <property type="match status" value="1"/>
</dbReference>
<dbReference type="Gene3D" id="3.10.580.10">
    <property type="entry name" value="CBS-domain"/>
    <property type="match status" value="1"/>
</dbReference>
<accession>A0A0A2SQB4</accession>
<evidence type="ECO:0000256" key="1">
    <source>
        <dbReference type="ARBA" id="ARBA00022737"/>
    </source>
</evidence>
<dbReference type="STRING" id="1498499.EP47_10740"/>
<keyword evidence="2" id="KW-0129">CBS domain</keyword>
<dbReference type="AlphaFoldDB" id="A0A0A2SQB4"/>
<keyword evidence="4" id="KW-0808">Transferase</keyword>
<dbReference type="SMART" id="SM00116">
    <property type="entry name" value="CBS"/>
    <property type="match status" value="1"/>
</dbReference>
<dbReference type="PANTHER" id="PTHR48108">
    <property type="entry name" value="CBS DOMAIN-CONTAINING PROTEIN CBSX2, CHLOROPLASTIC"/>
    <property type="match status" value="1"/>
</dbReference>